<organism evidence="3">
    <name type="scientific">Eutreptiella gymnastica</name>
    <dbReference type="NCBI Taxonomy" id="73025"/>
    <lineage>
        <taxon>Eukaryota</taxon>
        <taxon>Discoba</taxon>
        <taxon>Euglenozoa</taxon>
        <taxon>Euglenida</taxon>
        <taxon>Spirocuta</taxon>
        <taxon>Euglenophyceae</taxon>
        <taxon>Eutreptiales</taxon>
        <taxon>Eutreptiaceae</taxon>
        <taxon>Eutreptiella</taxon>
    </lineage>
</organism>
<keyword evidence="2" id="KW-1133">Transmembrane helix</keyword>
<keyword evidence="2" id="KW-0812">Transmembrane</keyword>
<proteinExistence type="predicted"/>
<dbReference type="AlphaFoldDB" id="A0A7S4LDQ8"/>
<evidence type="ECO:0000256" key="2">
    <source>
        <dbReference type="SAM" id="Phobius"/>
    </source>
</evidence>
<evidence type="ECO:0000313" key="3">
    <source>
        <dbReference type="EMBL" id="CAE0822610.1"/>
    </source>
</evidence>
<keyword evidence="2" id="KW-0472">Membrane</keyword>
<feature type="transmembrane region" description="Helical" evidence="2">
    <location>
        <begin position="215"/>
        <end position="237"/>
    </location>
</feature>
<evidence type="ECO:0000256" key="1">
    <source>
        <dbReference type="SAM" id="MobiDB-lite"/>
    </source>
</evidence>
<sequence>MVPHAVPSAGDVFHTIFANVWTSSYVQPGGLHLKPVLLNMLLASGIGAAADSMVQVFYEDRLKIAPCSSGHVRNCCGDNEDHEVEEEEEKVEEVKPESPQSPQDLGSDSSSSIQRMSTLGYKSDVSGMTQYPQPPGFSWCRMLEFMGLNAVYAAQVCIWSSLVESRIANMYVRYLAHLGILPVLVVEHLAYRELLVRKGRKRPLSLWQIGLQDTALAMCSYLFWNAVLLILLGLGLPISTVKYFLPVLQYYMVFQYDIFMYKPYRSQQEYILGLRQLCSAGCCCITCDRRGS</sequence>
<name>A0A7S4LDQ8_9EUGL</name>
<feature type="compositionally biased region" description="Low complexity" evidence="1">
    <location>
        <begin position="97"/>
        <end position="112"/>
    </location>
</feature>
<gene>
    <name evidence="3" type="ORF">EGYM00163_LOCUS33811</name>
</gene>
<dbReference type="EMBL" id="HBJA01097727">
    <property type="protein sequence ID" value="CAE0822610.1"/>
    <property type="molecule type" value="Transcribed_RNA"/>
</dbReference>
<reference evidence="3" key="1">
    <citation type="submission" date="2021-01" db="EMBL/GenBank/DDBJ databases">
        <authorList>
            <person name="Corre E."/>
            <person name="Pelletier E."/>
            <person name="Niang G."/>
            <person name="Scheremetjew M."/>
            <person name="Finn R."/>
            <person name="Kale V."/>
            <person name="Holt S."/>
            <person name="Cochrane G."/>
            <person name="Meng A."/>
            <person name="Brown T."/>
            <person name="Cohen L."/>
        </authorList>
    </citation>
    <scope>NUCLEOTIDE SEQUENCE</scope>
    <source>
        <strain evidence="3">CCMP1594</strain>
    </source>
</reference>
<protein>
    <submittedName>
        <fullName evidence="3">Uncharacterized protein</fullName>
    </submittedName>
</protein>
<accession>A0A7S4LDQ8</accession>
<feature type="region of interest" description="Disordered" evidence="1">
    <location>
        <begin position="89"/>
        <end position="112"/>
    </location>
</feature>